<evidence type="ECO:0000313" key="1">
    <source>
        <dbReference type="EMBL" id="ACK78091.1"/>
    </source>
</evidence>
<dbReference type="KEGG" id="afr:AFE_1300"/>
<proteinExistence type="predicted"/>
<keyword evidence="2" id="KW-1185">Reference proteome</keyword>
<protein>
    <submittedName>
        <fullName evidence="1">Uncharacterized protein</fullName>
    </submittedName>
</protein>
<evidence type="ECO:0000313" key="2">
    <source>
        <dbReference type="Proteomes" id="UP000001362"/>
    </source>
</evidence>
<dbReference type="HOGENOM" id="CLU_1870916_0_0_6"/>
<dbReference type="AlphaFoldDB" id="B7J8Y2"/>
<dbReference type="RefSeq" id="WP_012606971.1">
    <property type="nucleotide sequence ID" value="NC_011761.1"/>
</dbReference>
<reference evidence="1 2" key="1">
    <citation type="journal article" date="2008" name="BMC Genomics">
        <title>Acidithiobacillus ferrooxidans metabolism: from genome sequence to industrial applications.</title>
        <authorList>
            <person name="Valdes J."/>
            <person name="Pedroso I."/>
            <person name="Quatrini R."/>
            <person name="Dodson R.J."/>
            <person name="Tettelin H."/>
            <person name="Blake R.II."/>
            <person name="Eisen J.A."/>
            <person name="Holmes D.S."/>
        </authorList>
    </citation>
    <scope>NUCLEOTIDE SEQUENCE [LARGE SCALE GENOMIC DNA]</scope>
    <source>
        <strain evidence="2">ATCC 23270 / DSM 14882 / CIP 104768 / NCIMB 8455</strain>
    </source>
</reference>
<dbReference type="GeneID" id="65280556"/>
<dbReference type="STRING" id="243159.AFE_1300"/>
<name>B7J8Y2_ACIF2</name>
<dbReference type="PaxDb" id="243159-AFE_1300"/>
<accession>B7J8Y2</accession>
<gene>
    <name evidence="1" type="ordered locus">AFE_1300</name>
</gene>
<dbReference type="EMBL" id="CP001219">
    <property type="protein sequence ID" value="ACK78091.1"/>
    <property type="molecule type" value="Genomic_DNA"/>
</dbReference>
<organism evidence="1 2">
    <name type="scientific">Acidithiobacillus ferrooxidans (strain ATCC 23270 / DSM 14882 / CIP 104768 / NCIMB 8455)</name>
    <name type="common">Ferrobacillus ferrooxidans (strain ATCC 23270)</name>
    <dbReference type="NCBI Taxonomy" id="243159"/>
    <lineage>
        <taxon>Bacteria</taxon>
        <taxon>Pseudomonadati</taxon>
        <taxon>Pseudomonadota</taxon>
        <taxon>Acidithiobacillia</taxon>
        <taxon>Acidithiobacillales</taxon>
        <taxon>Acidithiobacillaceae</taxon>
        <taxon>Acidithiobacillus</taxon>
    </lineage>
</organism>
<sequence length="136" mass="15171">MQAFRLSIMQCPTTLWGLASGISNHIIFHDTGNNLVMETHSYDAALDIWGNRIRKADGSYWSMVVDPSKDCPSPCDNPLMVMEVAIIRIHAIFRCWPTDRSMEMLLNRWSVSGQAADAKIPDFLFASAAPSVIAQL</sequence>
<dbReference type="Proteomes" id="UP000001362">
    <property type="component" value="Chromosome"/>
</dbReference>